<sequence>MYQIQTPYLLFLGDAPDQLAAKTARGINDWRPEKVVGQMSLENCKADLGLPELGLQEAYDKGARTLVLGTANRGGVISAVWMDVLKEALHIGYDIANGLHNKVNDIVDVAGLATQLDKNIYDVRHPTEQFPIGTGEKRSGKRLLPVGTDCSCGKMYTSLALEKEMLSRGMNATFRATGQTGILVSGSGASIDAVVADFMAGAVETIAPANEDPNHWDIIEGQGSLAHPSYSGVTMALIHGGQPDAMVLCHEPTRSHMRGLPHQKVPAIKEVLSLATTLAQIVNNDAKFIGICVNTSQMVARDIEGYLKKLEDEHGLPACDPYSQGTAKIVDMVS</sequence>
<evidence type="ECO:0000259" key="2">
    <source>
        <dbReference type="Pfam" id="PF17396"/>
    </source>
</evidence>
<reference evidence="3" key="1">
    <citation type="submission" date="2023-04" db="EMBL/GenBank/DDBJ databases">
        <title>Complete genome sequence of Temperatibacter marinus.</title>
        <authorList>
            <person name="Rong J.-C."/>
            <person name="Yi M.-L."/>
            <person name="Zhao Q."/>
        </authorList>
    </citation>
    <scope>NUCLEOTIDE SEQUENCE</scope>
    <source>
        <strain evidence="3">NBRC 110045</strain>
    </source>
</reference>
<dbReference type="NCBIfam" id="NF041892">
    <property type="entry name" value="DgcN"/>
    <property type="match status" value="1"/>
</dbReference>
<protein>
    <submittedName>
        <fullName evidence="3">DUF1611 domain-containing protein</fullName>
    </submittedName>
</protein>
<dbReference type="AlphaFoldDB" id="A0AA52EFB4"/>
<dbReference type="SUPFAM" id="SSF52540">
    <property type="entry name" value="P-loop containing nucleoside triphosphate hydrolases"/>
    <property type="match status" value="1"/>
</dbReference>
<dbReference type="PIRSF" id="PIRSF026760">
    <property type="entry name" value="UCP026760"/>
    <property type="match status" value="1"/>
</dbReference>
<dbReference type="Gene3D" id="3.40.50.720">
    <property type="entry name" value="NAD(P)-binding Rossmann-like Domain"/>
    <property type="match status" value="1"/>
</dbReference>
<evidence type="ECO:0000313" key="3">
    <source>
        <dbReference type="EMBL" id="WND01489.1"/>
    </source>
</evidence>
<feature type="domain" description="D-glutamate N-acetyltransferase-like C-terminal" evidence="1">
    <location>
        <begin position="132"/>
        <end position="330"/>
    </location>
</feature>
<keyword evidence="4" id="KW-1185">Reference proteome</keyword>
<dbReference type="RefSeq" id="WP_310797317.1">
    <property type="nucleotide sequence ID" value="NZ_CP123872.1"/>
</dbReference>
<dbReference type="Proteomes" id="UP001268683">
    <property type="component" value="Chromosome"/>
</dbReference>
<organism evidence="3 4">
    <name type="scientific">Temperatibacter marinus</name>
    <dbReference type="NCBI Taxonomy" id="1456591"/>
    <lineage>
        <taxon>Bacteria</taxon>
        <taxon>Pseudomonadati</taxon>
        <taxon>Pseudomonadota</taxon>
        <taxon>Alphaproteobacteria</taxon>
        <taxon>Kordiimonadales</taxon>
        <taxon>Temperatibacteraceae</taxon>
        <taxon>Temperatibacter</taxon>
    </lineage>
</organism>
<accession>A0AA52EFB4</accession>
<dbReference type="Pfam" id="PF07755">
    <property type="entry name" value="DUF1611"/>
    <property type="match status" value="1"/>
</dbReference>
<dbReference type="KEGG" id="tmk:QGN29_07940"/>
<proteinExistence type="predicted"/>
<evidence type="ECO:0000313" key="4">
    <source>
        <dbReference type="Proteomes" id="UP001268683"/>
    </source>
</evidence>
<dbReference type="PANTHER" id="PTHR40690:SF1">
    <property type="entry name" value="DUF1611 DOMAIN-CONTAINING PROTEIN"/>
    <property type="match status" value="1"/>
</dbReference>
<dbReference type="Pfam" id="PF17396">
    <property type="entry name" value="DUF1611_N"/>
    <property type="match status" value="1"/>
</dbReference>
<evidence type="ECO:0000259" key="1">
    <source>
        <dbReference type="Pfam" id="PF07755"/>
    </source>
</evidence>
<dbReference type="PANTHER" id="PTHR40690">
    <property type="entry name" value="GLL3100 PROTEIN"/>
    <property type="match status" value="1"/>
</dbReference>
<dbReference type="Gene3D" id="3.40.50.300">
    <property type="entry name" value="P-loop containing nucleotide triphosphate hydrolases"/>
    <property type="match status" value="1"/>
</dbReference>
<dbReference type="InterPro" id="IPR027417">
    <property type="entry name" value="P-loop_NTPase"/>
</dbReference>
<dbReference type="InterPro" id="IPR035402">
    <property type="entry name" value="DgcN-like_N"/>
</dbReference>
<feature type="domain" description="D-glutamate N-acetyltransferase-like N-terminal" evidence="2">
    <location>
        <begin position="45"/>
        <end position="126"/>
    </location>
</feature>
<name>A0AA52EFB4_9PROT</name>
<gene>
    <name evidence="3" type="ORF">QGN29_07940</name>
</gene>
<dbReference type="InterPro" id="IPR011669">
    <property type="entry name" value="DgcN-like"/>
</dbReference>
<dbReference type="InterPro" id="IPR035086">
    <property type="entry name" value="DgcN-like_C"/>
</dbReference>
<dbReference type="EMBL" id="CP123872">
    <property type="protein sequence ID" value="WND01489.1"/>
    <property type="molecule type" value="Genomic_DNA"/>
</dbReference>